<keyword evidence="4 5" id="KW-0443">Lipid metabolism</keyword>
<dbReference type="Proteomes" id="UP001437256">
    <property type="component" value="Unassembled WGS sequence"/>
</dbReference>
<reference evidence="8 9" key="1">
    <citation type="submission" date="2024-05" db="EMBL/GenBank/DDBJ databases">
        <title>A draft genome resource for the thread blight pathogen Marasmius tenuissimus strain MS-2.</title>
        <authorList>
            <person name="Yulfo-Soto G.E."/>
            <person name="Baruah I.K."/>
            <person name="Amoako-Attah I."/>
            <person name="Bukari Y."/>
            <person name="Meinhardt L.W."/>
            <person name="Bailey B.A."/>
            <person name="Cohen S.P."/>
        </authorList>
    </citation>
    <scope>NUCLEOTIDE SEQUENCE [LARGE SCALE GENOMIC DNA]</scope>
    <source>
        <strain evidence="8 9">MS-2</strain>
    </source>
</reference>
<evidence type="ECO:0000256" key="2">
    <source>
        <dbReference type="ARBA" id="ARBA00022801"/>
    </source>
</evidence>
<keyword evidence="3 5" id="KW-0442">Lipid degradation</keyword>
<dbReference type="EMBL" id="JBBXMP010000201">
    <property type="protein sequence ID" value="KAL0059911.1"/>
    <property type="molecule type" value="Genomic_DNA"/>
</dbReference>
<evidence type="ECO:0000256" key="5">
    <source>
        <dbReference type="RuleBase" id="RU361133"/>
    </source>
</evidence>
<feature type="compositionally biased region" description="Low complexity" evidence="6">
    <location>
        <begin position="15"/>
        <end position="24"/>
    </location>
</feature>
<dbReference type="InterPro" id="IPR017946">
    <property type="entry name" value="PLC-like_Pdiesterase_TIM-brl"/>
</dbReference>
<organism evidence="8 9">
    <name type="scientific">Marasmius tenuissimus</name>
    <dbReference type="NCBI Taxonomy" id="585030"/>
    <lineage>
        <taxon>Eukaryota</taxon>
        <taxon>Fungi</taxon>
        <taxon>Dikarya</taxon>
        <taxon>Basidiomycota</taxon>
        <taxon>Agaricomycotina</taxon>
        <taxon>Agaricomycetes</taxon>
        <taxon>Agaricomycetidae</taxon>
        <taxon>Agaricales</taxon>
        <taxon>Marasmiineae</taxon>
        <taxon>Marasmiaceae</taxon>
        <taxon>Marasmius</taxon>
    </lineage>
</organism>
<dbReference type="InterPro" id="IPR000909">
    <property type="entry name" value="PLipase_C_PInositol-sp_X_dom"/>
</dbReference>
<dbReference type="SUPFAM" id="SSF51695">
    <property type="entry name" value="PLC-like phosphodiesterases"/>
    <property type="match status" value="1"/>
</dbReference>
<dbReference type="PANTHER" id="PTHR10336:SF36">
    <property type="entry name" value="1-PHOSPHATIDYLINOSITOL 4,5-BISPHOSPHATE PHOSPHODIESTERASE BETA-4"/>
    <property type="match status" value="1"/>
</dbReference>
<proteinExistence type="predicted"/>
<dbReference type="SUPFAM" id="SSF47473">
    <property type="entry name" value="EF-hand"/>
    <property type="match status" value="1"/>
</dbReference>
<gene>
    <name evidence="8" type="ORF">AAF712_013326</name>
</gene>
<evidence type="ECO:0000256" key="3">
    <source>
        <dbReference type="ARBA" id="ARBA00022963"/>
    </source>
</evidence>
<accession>A0ABR2ZG29</accession>
<evidence type="ECO:0000256" key="4">
    <source>
        <dbReference type="ARBA" id="ARBA00023098"/>
    </source>
</evidence>
<dbReference type="InterPro" id="IPR002048">
    <property type="entry name" value="EF_hand_dom"/>
</dbReference>
<evidence type="ECO:0000256" key="1">
    <source>
        <dbReference type="ARBA" id="ARBA00012368"/>
    </source>
</evidence>
<feature type="region of interest" description="Disordered" evidence="6">
    <location>
        <begin position="137"/>
        <end position="198"/>
    </location>
</feature>
<evidence type="ECO:0000313" key="9">
    <source>
        <dbReference type="Proteomes" id="UP001437256"/>
    </source>
</evidence>
<dbReference type="PANTHER" id="PTHR10336">
    <property type="entry name" value="PHOSPHOINOSITIDE-SPECIFIC PHOSPHOLIPASE C FAMILY PROTEIN"/>
    <property type="match status" value="1"/>
</dbReference>
<comment type="caution">
    <text evidence="8">The sequence shown here is derived from an EMBL/GenBank/DDBJ whole genome shotgun (WGS) entry which is preliminary data.</text>
</comment>
<dbReference type="SMART" id="SM00148">
    <property type="entry name" value="PLCXc"/>
    <property type="match status" value="1"/>
</dbReference>
<keyword evidence="9" id="KW-1185">Reference proteome</keyword>
<name>A0ABR2ZG29_9AGAR</name>
<feature type="compositionally biased region" description="Low complexity" evidence="6">
    <location>
        <begin position="177"/>
        <end position="198"/>
    </location>
</feature>
<dbReference type="PRINTS" id="PR00390">
    <property type="entry name" value="PHPHLIPASEC"/>
</dbReference>
<feature type="region of interest" description="Disordered" evidence="6">
    <location>
        <begin position="608"/>
        <end position="683"/>
    </location>
</feature>
<dbReference type="Gene3D" id="3.20.20.190">
    <property type="entry name" value="Phosphatidylinositol (PI) phosphodiesterase"/>
    <property type="match status" value="1"/>
</dbReference>
<sequence length="865" mass="94493">MPSSSYSHSNKDEASSMTSKTSDTSKGKRFKLKRAGNLLTTTGKPITELKGLGHDNNEDEKESAEAEPQSLFRRHSSNFGRGMKSIKRKLKEIKTGSDELKRNEFKDADDDQAHIMDDDQSRRSSSWIRRTSLNLTRSMSRASVTSTPPTIEITPTRSGRHSRSASEVLPSPARPPLGLNRSVSGSSSSTKSGGRRLSLNFMKDRTDNAGDGGYQSTALEDIVQSPIALSPDSEAMIPVTPTTAMLSPPQVTLSTSTDSAISAVPSSIQTFEIPPLLKSGTLLTKITAKKRQRVVVRADWDQGQVVWESKPGVWKFIPVEAIREIRTGASASFHLTQFNISQTYLPFWITIVYTASSTTTSPPLAGSSSVASESGHLAVSPPSTITKGSPLLSAISLPSLNALSPKILSGSNGFSYSGSTFKSLHLLCPSVEIFRAWEQTLREMADVRAKLTDGLGFGMGGLNANREMEGMRREMWERREFIGADTTPDSRLSFAEITKMCWKLNVRMNEGELKRLFISADTSHRGFLDFDDFKQFVKLLKARPELDRLYRKTIAKAAAAGKGKGNGDNEDGHALFTFEVFVDFMRNRQESTLPESQLEAIFDRYSEPLSSQAPGSPPISLLPTPPAVSGMAQEKQLALPLPTPPASASASPMTRSSDLPALPSGPRDARDEAQEPDSGQETRVMSVTSFSSFLMSSDNPALLEPVGAEDDGGLGLSRYLHLPHHTSFHLPHLHIPHFGYSHYSHPPSPVGEREEEEKKQPQPLSVISHDMTRPLSEYFISSSHNTYLIGHQLVGESTIEGYVRALIGGCRSVEVDIYDSDNGNGPPMIYHGHTLTSKLSLREASASIFFLTSPTLADGTGRKLH</sequence>
<evidence type="ECO:0000313" key="8">
    <source>
        <dbReference type="EMBL" id="KAL0059911.1"/>
    </source>
</evidence>
<evidence type="ECO:0000256" key="6">
    <source>
        <dbReference type="SAM" id="MobiDB-lite"/>
    </source>
</evidence>
<dbReference type="Gene3D" id="1.10.238.10">
    <property type="entry name" value="EF-hand"/>
    <property type="match status" value="1"/>
</dbReference>
<dbReference type="PROSITE" id="PS50007">
    <property type="entry name" value="PIPLC_X_DOMAIN"/>
    <property type="match status" value="1"/>
</dbReference>
<dbReference type="EC" id="3.1.4.11" evidence="1 5"/>
<feature type="compositionally biased region" description="Low complexity" evidence="6">
    <location>
        <begin position="145"/>
        <end position="156"/>
    </location>
</feature>
<protein>
    <recommendedName>
        <fullName evidence="1 5">Phosphoinositide phospholipase C</fullName>
        <ecNumber evidence="1 5">3.1.4.11</ecNumber>
    </recommendedName>
</protein>
<feature type="region of interest" description="Disordered" evidence="6">
    <location>
        <begin position="1"/>
        <end position="87"/>
    </location>
</feature>
<evidence type="ECO:0000259" key="7">
    <source>
        <dbReference type="PROSITE" id="PS50222"/>
    </source>
</evidence>
<comment type="catalytic activity">
    <reaction evidence="5">
        <text>a 1,2-diacyl-sn-glycero-3-phospho-(1D-myo-inositol-4,5-bisphosphate) + H2O = 1D-myo-inositol 1,4,5-trisphosphate + a 1,2-diacyl-sn-glycerol + H(+)</text>
        <dbReference type="Rhea" id="RHEA:33179"/>
        <dbReference type="ChEBI" id="CHEBI:15377"/>
        <dbReference type="ChEBI" id="CHEBI:15378"/>
        <dbReference type="ChEBI" id="CHEBI:17815"/>
        <dbReference type="ChEBI" id="CHEBI:58456"/>
        <dbReference type="ChEBI" id="CHEBI:203600"/>
        <dbReference type="EC" id="3.1.4.11"/>
    </reaction>
</comment>
<feature type="domain" description="EF-hand" evidence="7">
    <location>
        <begin position="508"/>
        <end position="543"/>
    </location>
</feature>
<dbReference type="SUPFAM" id="SSF50729">
    <property type="entry name" value="PH domain-like"/>
    <property type="match status" value="1"/>
</dbReference>
<dbReference type="PROSITE" id="PS50222">
    <property type="entry name" value="EF_HAND_2"/>
    <property type="match status" value="1"/>
</dbReference>
<dbReference type="InterPro" id="IPR001192">
    <property type="entry name" value="PI-PLC_fam"/>
</dbReference>
<dbReference type="InterPro" id="IPR011992">
    <property type="entry name" value="EF-hand-dom_pair"/>
</dbReference>
<dbReference type="Pfam" id="PF00388">
    <property type="entry name" value="PI-PLC-X"/>
    <property type="match status" value="1"/>
</dbReference>
<keyword evidence="2 5" id="KW-0378">Hydrolase</keyword>